<sequence length="140" mass="15278">MTSLHLLSDVLSYSIAGFSALCVQAHLTSRFTPAFSKNLKEKLPEHNRAVFWWAGISDGVLRYVFVTINITITILLLSEELRSFGLKFSLALLGVGFYSDMKLGESPVPHMLLCSIVGAAIMVSFSQEKAPSAKLMPGPS</sequence>
<dbReference type="Proteomes" id="UP000070121">
    <property type="component" value="Unassembled WGS sequence"/>
</dbReference>
<reference evidence="1 2" key="1">
    <citation type="submission" date="2014-02" db="EMBL/GenBank/DDBJ databases">
        <title>The genome sequence of Colletotrichum salicis CBS 607.94.</title>
        <authorList>
            <person name="Baroncelli R."/>
            <person name="Thon M.R."/>
        </authorList>
    </citation>
    <scope>NUCLEOTIDE SEQUENCE [LARGE SCALE GENOMIC DNA]</scope>
    <source>
        <strain evidence="1 2">CBS 607.94</strain>
    </source>
</reference>
<protein>
    <submittedName>
        <fullName evidence="1">Uncharacterized protein</fullName>
    </submittedName>
</protein>
<proteinExistence type="predicted"/>
<name>A0A135UXB3_9PEZI</name>
<evidence type="ECO:0000313" key="2">
    <source>
        <dbReference type="Proteomes" id="UP000070121"/>
    </source>
</evidence>
<dbReference type="AlphaFoldDB" id="A0A135UXB3"/>
<gene>
    <name evidence="1" type="ORF">CSAL01_13058</name>
</gene>
<dbReference type="OrthoDB" id="5413841at2759"/>
<organism evidence="1 2">
    <name type="scientific">Colletotrichum salicis</name>
    <dbReference type="NCBI Taxonomy" id="1209931"/>
    <lineage>
        <taxon>Eukaryota</taxon>
        <taxon>Fungi</taxon>
        <taxon>Dikarya</taxon>
        <taxon>Ascomycota</taxon>
        <taxon>Pezizomycotina</taxon>
        <taxon>Sordariomycetes</taxon>
        <taxon>Hypocreomycetidae</taxon>
        <taxon>Glomerellales</taxon>
        <taxon>Glomerellaceae</taxon>
        <taxon>Colletotrichum</taxon>
        <taxon>Colletotrichum acutatum species complex</taxon>
    </lineage>
</organism>
<keyword evidence="2" id="KW-1185">Reference proteome</keyword>
<evidence type="ECO:0000313" key="1">
    <source>
        <dbReference type="EMBL" id="KXH65045.1"/>
    </source>
</evidence>
<dbReference type="EMBL" id="JFFI01000916">
    <property type="protein sequence ID" value="KXH65045.1"/>
    <property type="molecule type" value="Genomic_DNA"/>
</dbReference>
<comment type="caution">
    <text evidence="1">The sequence shown here is derived from an EMBL/GenBank/DDBJ whole genome shotgun (WGS) entry which is preliminary data.</text>
</comment>
<accession>A0A135UXB3</accession>